<organism evidence="1 2">
    <name type="scientific">Dolichospermum flos-aquae UHCC 0037</name>
    <dbReference type="NCBI Taxonomy" id="2590026"/>
    <lineage>
        <taxon>Bacteria</taxon>
        <taxon>Bacillati</taxon>
        <taxon>Cyanobacteriota</taxon>
        <taxon>Cyanophyceae</taxon>
        <taxon>Nostocales</taxon>
        <taxon>Aphanizomenonaceae</taxon>
        <taxon>Dolichospermum</taxon>
    </lineage>
</organism>
<accession>A0ACC7S466</accession>
<protein>
    <submittedName>
        <fullName evidence="1">Uncharacterized protein</fullName>
    </submittedName>
</protein>
<evidence type="ECO:0000313" key="1">
    <source>
        <dbReference type="EMBL" id="MTJ43313.1"/>
    </source>
</evidence>
<dbReference type="EMBL" id="VILF01000002">
    <property type="protein sequence ID" value="MTJ43313.1"/>
    <property type="molecule type" value="Genomic_DNA"/>
</dbReference>
<name>A0ACC7S466_DOLFA</name>
<comment type="caution">
    <text evidence="1">The sequence shown here is derived from an EMBL/GenBank/DDBJ whole genome shotgun (WGS) entry which is preliminary data.</text>
</comment>
<keyword evidence="2" id="KW-1185">Reference proteome</keyword>
<proteinExistence type="predicted"/>
<gene>
    <name evidence="1" type="ORF">FJR39_08820</name>
</gene>
<evidence type="ECO:0000313" key="2">
    <source>
        <dbReference type="Proteomes" id="UP001517388"/>
    </source>
</evidence>
<sequence length="192" mass="19116">MKETSKKVLKAAAIASLLTGSVIASTGSIFADKANAVTPITASSTTGFTGTIDPSCAVATGFASSTSNAYAKTTYSSSGAGGVLRLETSDTAQFNCNSDTVNVSAAVTATPPTAPVNATSLAGVHTTTLSSDTANANATGTGSTTVAPTNWKTNLQGNIGITVRSTWNPTVDGQELLDGTYTAVAIVTVTPN</sequence>
<dbReference type="Proteomes" id="UP001517388">
    <property type="component" value="Unassembled WGS sequence"/>
</dbReference>
<reference evidence="2" key="1">
    <citation type="journal article" date="2020" name="Toxins">
        <title>Phylogenomic Analysis of Secondary Metabolism in the Toxic Cyanobacterial Genera Anabaena, Dolichospermum and Aphanizomenon.</title>
        <authorList>
            <person name="Oesterholm J."/>
            <person name="Popin R.V."/>
            <person name="Fewer D.P."/>
            <person name="Sivonen K."/>
        </authorList>
    </citation>
    <scope>NUCLEOTIDE SEQUENCE [LARGE SCALE GENOMIC DNA]</scope>
    <source>
        <strain evidence="2">UHCC 0037</strain>
    </source>
</reference>